<proteinExistence type="predicted"/>
<name>A0A6G1U414_9BACT</name>
<organism evidence="8 9">
    <name type="scientific">Segatella copri</name>
    <dbReference type="NCBI Taxonomy" id="165179"/>
    <lineage>
        <taxon>Bacteria</taxon>
        <taxon>Pseudomonadati</taxon>
        <taxon>Bacteroidota</taxon>
        <taxon>Bacteroidia</taxon>
        <taxon>Bacteroidales</taxon>
        <taxon>Prevotellaceae</taxon>
        <taxon>Segatella</taxon>
    </lineage>
</organism>
<evidence type="ECO:0000256" key="1">
    <source>
        <dbReference type="ARBA" id="ARBA00004651"/>
    </source>
</evidence>
<gene>
    <name evidence="8" type="ORF">F7D73_15435</name>
</gene>
<feature type="domain" description="VTT" evidence="7">
    <location>
        <begin position="54"/>
        <end position="166"/>
    </location>
</feature>
<evidence type="ECO:0000256" key="4">
    <source>
        <dbReference type="ARBA" id="ARBA00022989"/>
    </source>
</evidence>
<protein>
    <submittedName>
        <fullName evidence="8">DedA family protein</fullName>
    </submittedName>
</protein>
<evidence type="ECO:0000256" key="5">
    <source>
        <dbReference type="ARBA" id="ARBA00023136"/>
    </source>
</evidence>
<sequence length="214" mass="23855">MMNTADLFLWILDNLSYWVVALFMAIESSFIPFPSEVVVPPAAWKAMDPNSGMSFLLVIVFATVGADLGALINYCLAKWVGRPIIYRFADSRLGHMCLIDRKKVEVAEEYFRKHGAASTIFGRLVPAVRQLISIPAGLAGMHVGKFLLYTTIGAGVWNTVLATIGWGIYKYTDYKTTQDVYQQALKYSHELGYIILGLAVIVVAFLVYKGMKKK</sequence>
<accession>A0A6G1U414</accession>
<dbReference type="PANTHER" id="PTHR42709:SF6">
    <property type="entry name" value="UNDECAPRENYL PHOSPHATE TRANSPORTER A"/>
    <property type="match status" value="1"/>
</dbReference>
<keyword evidence="4 6" id="KW-1133">Transmembrane helix</keyword>
<comment type="caution">
    <text evidence="8">The sequence shown here is derived from an EMBL/GenBank/DDBJ whole genome shotgun (WGS) entry which is preliminary data.</text>
</comment>
<dbReference type="AlphaFoldDB" id="A0A6G1U414"/>
<dbReference type="EMBL" id="VZCB01000101">
    <property type="protein sequence ID" value="MQN82303.1"/>
    <property type="molecule type" value="Genomic_DNA"/>
</dbReference>
<feature type="transmembrane region" description="Helical" evidence="6">
    <location>
        <begin position="191"/>
        <end position="208"/>
    </location>
</feature>
<comment type="subcellular location">
    <subcellularLocation>
        <location evidence="1">Cell membrane</location>
        <topology evidence="1">Multi-pass membrane protein</topology>
    </subcellularLocation>
</comment>
<feature type="transmembrane region" description="Helical" evidence="6">
    <location>
        <begin position="7"/>
        <end position="33"/>
    </location>
</feature>
<evidence type="ECO:0000313" key="9">
    <source>
        <dbReference type="Proteomes" id="UP000480425"/>
    </source>
</evidence>
<feature type="transmembrane region" description="Helical" evidence="6">
    <location>
        <begin position="53"/>
        <end position="77"/>
    </location>
</feature>
<reference evidence="8 9" key="1">
    <citation type="submission" date="2019-09" db="EMBL/GenBank/DDBJ databases">
        <title>Distinct polysaccharide growth profiles of human intestinal Prevotella copri isolates.</title>
        <authorList>
            <person name="Fehlner-Peach H."/>
            <person name="Magnabosco C."/>
            <person name="Raghavan V."/>
            <person name="Scher J.U."/>
            <person name="Tett A."/>
            <person name="Cox L.M."/>
            <person name="Gottsegen C."/>
            <person name="Watters A."/>
            <person name="Wiltshire- Gordon J.D."/>
            <person name="Segata N."/>
            <person name="Bonneau R."/>
            <person name="Littman D.R."/>
        </authorList>
    </citation>
    <scope>NUCLEOTIDE SEQUENCE [LARGE SCALE GENOMIC DNA]</scope>
    <source>
        <strain evidence="9">iA622</strain>
    </source>
</reference>
<dbReference type="GO" id="GO:0005886">
    <property type="term" value="C:plasma membrane"/>
    <property type="evidence" value="ECO:0007669"/>
    <property type="project" value="UniProtKB-SubCell"/>
</dbReference>
<evidence type="ECO:0000256" key="6">
    <source>
        <dbReference type="SAM" id="Phobius"/>
    </source>
</evidence>
<keyword evidence="2" id="KW-1003">Cell membrane</keyword>
<dbReference type="InterPro" id="IPR051311">
    <property type="entry name" value="DedA_domain"/>
</dbReference>
<evidence type="ECO:0000313" key="8">
    <source>
        <dbReference type="EMBL" id="MQN82303.1"/>
    </source>
</evidence>
<keyword evidence="3 6" id="KW-0812">Transmembrane</keyword>
<evidence type="ECO:0000256" key="2">
    <source>
        <dbReference type="ARBA" id="ARBA00022475"/>
    </source>
</evidence>
<evidence type="ECO:0000259" key="7">
    <source>
        <dbReference type="Pfam" id="PF09335"/>
    </source>
</evidence>
<keyword evidence="5 6" id="KW-0472">Membrane</keyword>
<dbReference type="PANTHER" id="PTHR42709">
    <property type="entry name" value="ALKALINE PHOSPHATASE LIKE PROTEIN"/>
    <property type="match status" value="1"/>
</dbReference>
<evidence type="ECO:0000256" key="3">
    <source>
        <dbReference type="ARBA" id="ARBA00022692"/>
    </source>
</evidence>
<dbReference type="Pfam" id="PF09335">
    <property type="entry name" value="VTT_dom"/>
    <property type="match status" value="1"/>
</dbReference>
<dbReference type="InterPro" id="IPR032816">
    <property type="entry name" value="VTT_dom"/>
</dbReference>
<feature type="transmembrane region" description="Helical" evidence="6">
    <location>
        <begin position="146"/>
        <end position="169"/>
    </location>
</feature>
<dbReference type="Proteomes" id="UP000480425">
    <property type="component" value="Unassembled WGS sequence"/>
</dbReference>